<reference evidence="1 2" key="1">
    <citation type="journal article" date="2019" name="Plant Biotechnol. J.">
        <title>The red bayberry genome and genetic basis of sex determination.</title>
        <authorList>
            <person name="Jia H.M."/>
            <person name="Jia H.J."/>
            <person name="Cai Q.L."/>
            <person name="Wang Y."/>
            <person name="Zhao H.B."/>
            <person name="Yang W.F."/>
            <person name="Wang G.Y."/>
            <person name="Li Y.H."/>
            <person name="Zhan D.L."/>
            <person name="Shen Y.T."/>
            <person name="Niu Q.F."/>
            <person name="Chang L."/>
            <person name="Qiu J."/>
            <person name="Zhao L."/>
            <person name="Xie H.B."/>
            <person name="Fu W.Y."/>
            <person name="Jin J."/>
            <person name="Li X.W."/>
            <person name="Jiao Y."/>
            <person name="Zhou C.C."/>
            <person name="Tu T."/>
            <person name="Chai C.Y."/>
            <person name="Gao J.L."/>
            <person name="Fan L.J."/>
            <person name="van de Weg E."/>
            <person name="Wang J.Y."/>
            <person name="Gao Z.S."/>
        </authorList>
    </citation>
    <scope>NUCLEOTIDE SEQUENCE [LARGE SCALE GENOMIC DNA]</scope>
    <source>
        <tissue evidence="1">Leaves</tissue>
    </source>
</reference>
<evidence type="ECO:0000313" key="1">
    <source>
        <dbReference type="EMBL" id="KAB1209793.1"/>
    </source>
</evidence>
<organism evidence="1 2">
    <name type="scientific">Morella rubra</name>
    <name type="common">Chinese bayberry</name>
    <dbReference type="NCBI Taxonomy" id="262757"/>
    <lineage>
        <taxon>Eukaryota</taxon>
        <taxon>Viridiplantae</taxon>
        <taxon>Streptophyta</taxon>
        <taxon>Embryophyta</taxon>
        <taxon>Tracheophyta</taxon>
        <taxon>Spermatophyta</taxon>
        <taxon>Magnoliopsida</taxon>
        <taxon>eudicotyledons</taxon>
        <taxon>Gunneridae</taxon>
        <taxon>Pentapetalae</taxon>
        <taxon>rosids</taxon>
        <taxon>fabids</taxon>
        <taxon>Fagales</taxon>
        <taxon>Myricaceae</taxon>
        <taxon>Morella</taxon>
    </lineage>
</organism>
<keyword evidence="2" id="KW-1185">Reference proteome</keyword>
<evidence type="ECO:0000313" key="2">
    <source>
        <dbReference type="Proteomes" id="UP000516437"/>
    </source>
</evidence>
<protein>
    <submittedName>
        <fullName evidence="1">Uncharacterized protein</fullName>
    </submittedName>
</protein>
<accession>A0A6A1VAM5</accession>
<proteinExistence type="predicted"/>
<dbReference type="EMBL" id="RXIC02000024">
    <property type="protein sequence ID" value="KAB1209793.1"/>
    <property type="molecule type" value="Genomic_DNA"/>
</dbReference>
<gene>
    <name evidence="1" type="ORF">CJ030_MR6G010429</name>
</gene>
<name>A0A6A1VAM5_9ROSI</name>
<comment type="caution">
    <text evidence="1">The sequence shown here is derived from an EMBL/GenBank/DDBJ whole genome shotgun (WGS) entry which is preliminary data.</text>
</comment>
<sequence length="91" mass="10167">MCARGTLMKRQRRRIWVNGPFWKAVLSSDDELFDVDIDLYHGYNSGVGPSSVGVSPSSHGTDSVCKNEVVDETIRDTARGKMPTIEEEEHV</sequence>
<dbReference type="Proteomes" id="UP000516437">
    <property type="component" value="Chromosome 6"/>
</dbReference>
<dbReference type="AlphaFoldDB" id="A0A6A1VAM5"/>